<keyword evidence="3 4" id="KW-0067">ATP-binding</keyword>
<keyword evidence="2 4" id="KW-0547">Nucleotide-binding</keyword>
<dbReference type="SUPFAM" id="SSF56112">
    <property type="entry name" value="Protein kinase-like (PK-like)"/>
    <property type="match status" value="1"/>
</dbReference>
<keyword evidence="5" id="KW-0472">Membrane</keyword>
<dbReference type="GeneID" id="14893980"/>
<gene>
    <name evidence="8" type="ORF">EIN_252990</name>
</gene>
<keyword evidence="1" id="KW-0723">Serine/threonine-protein kinase</keyword>
<dbReference type="GO" id="GO:0004715">
    <property type="term" value="F:non-membrane spanning protein tyrosine kinase activity"/>
    <property type="evidence" value="ECO:0007669"/>
    <property type="project" value="UniProtKB-EC"/>
</dbReference>
<evidence type="ECO:0000256" key="4">
    <source>
        <dbReference type="PROSITE-ProRule" id="PRU10141"/>
    </source>
</evidence>
<dbReference type="KEGG" id="eiv:EIN_252990"/>
<evidence type="ECO:0000313" key="9">
    <source>
        <dbReference type="Proteomes" id="UP000014680"/>
    </source>
</evidence>
<evidence type="ECO:0000256" key="1">
    <source>
        <dbReference type="ARBA" id="ARBA00022527"/>
    </source>
</evidence>
<name>A0A0A1UEQ7_ENTIV</name>
<dbReference type="InterPro" id="IPR006212">
    <property type="entry name" value="Furin_repeat"/>
</dbReference>
<dbReference type="RefSeq" id="XP_004261816.1">
    <property type="nucleotide sequence ID" value="XM_004261768.1"/>
</dbReference>
<dbReference type="SMART" id="SM00181">
    <property type="entry name" value="EGF"/>
    <property type="match status" value="5"/>
</dbReference>
<dbReference type="InterPro" id="IPR053215">
    <property type="entry name" value="TKL_Ser/Thr_kinase"/>
</dbReference>
<feature type="signal peptide" evidence="6">
    <location>
        <begin position="1"/>
        <end position="19"/>
    </location>
</feature>
<dbReference type="SMART" id="SM00261">
    <property type="entry name" value="FU"/>
    <property type="match status" value="7"/>
</dbReference>
<feature type="transmembrane region" description="Helical" evidence="5">
    <location>
        <begin position="1467"/>
        <end position="1493"/>
    </location>
</feature>
<dbReference type="SUPFAM" id="SSF57184">
    <property type="entry name" value="Growth factor receptor domain"/>
    <property type="match status" value="3"/>
</dbReference>
<proteinExistence type="predicted"/>
<evidence type="ECO:0000256" key="5">
    <source>
        <dbReference type="SAM" id="Phobius"/>
    </source>
</evidence>
<dbReference type="InterPro" id="IPR011009">
    <property type="entry name" value="Kinase-like_dom_sf"/>
</dbReference>
<dbReference type="Proteomes" id="UP000014680">
    <property type="component" value="Unassembled WGS sequence"/>
</dbReference>
<dbReference type="VEuPathDB" id="AmoebaDB:EIN_252990"/>
<dbReference type="InterPro" id="IPR017441">
    <property type="entry name" value="Protein_kinase_ATP_BS"/>
</dbReference>
<dbReference type="EMBL" id="KB206169">
    <property type="protein sequence ID" value="ELP95045.1"/>
    <property type="molecule type" value="Genomic_DNA"/>
</dbReference>
<organism evidence="8 9">
    <name type="scientific">Entamoeba invadens IP1</name>
    <dbReference type="NCBI Taxonomy" id="370355"/>
    <lineage>
        <taxon>Eukaryota</taxon>
        <taxon>Amoebozoa</taxon>
        <taxon>Evosea</taxon>
        <taxon>Archamoebae</taxon>
        <taxon>Mastigamoebida</taxon>
        <taxon>Entamoebidae</taxon>
        <taxon>Entamoeba</taxon>
    </lineage>
</organism>
<feature type="binding site" evidence="4">
    <location>
        <position position="1678"/>
    </location>
    <ligand>
        <name>ATP</name>
        <dbReference type="ChEBI" id="CHEBI:30616"/>
    </ligand>
</feature>
<dbReference type="PANTHER" id="PTHR45756:SF1">
    <property type="entry name" value="PROTEIN KINASE DOMAIN CONTAINING PROTEIN"/>
    <property type="match status" value="1"/>
</dbReference>
<sequence length="1924" mass="216122">MVLEYLFVFLLLFCYTTLSIDNWCQRTKNSQEIVLLTSTRCQFDQYWTGFKTERTEAATQFTIFSDCCQDVYNPLLNNLTFYDDGKATLTKKITFEFSPTARFNRDTQVLNFNISDISSLWTLDCNKIQEGSKLVFVGTRTIKTGYGNPLFVGSRGFTIDVQSPYENFYVRNSGVANLRVTGNMGFNMISDFYKNTTTCAYRLTAYEPNLLNQTVNVTSSIPKTKIAKLCERGNYVRYAICSTQILNPPEYCSCTYDGESFDFLDGMLDCRDLNEVYDLKLQPVQNEWPFEKMRWFSITTQGVPTYATIPPQQTLTLVGPVHLPNASLFLSGSVEFLDTLYIERHDVTYQLGNFRLTAVDRTKVTLKDAVLFVGNLAKDQSATYFGLVEKVCNQPSKKRYLSLESTIGCGCTQQDGGFVQGDCEDVSLKRSTGLTLILERDYDGGENKRYWDSIVTSSKTNDTVTVSGIYVESKKCDFTGASEVIINAYLKCESLVILSSNVIKSTENGTFSFDTIQIQDSLSNVNNLNGDALIQVGDGKLLVTSALVFDAQMDTLQAACFELASAKSEFSKDLEYVKKDNVFESVIVNKLFRMCKRYKPDYDVVCQLNNESYGYFEQEYCPCKMCQIKPHGDIIDFNNKKMLEGIIYAESTLTLRNSVYIDSIMANLDIVVVIEGSTPTTISTLLQTKGIFVLKTTQEVIVETLNGVTLNPLNKITLKGPTVKLGNIIEDDKSDILIGSDVVSISALSELTGIKEESTKPILRMEQNTKSKLYLTAPQSLYTRVLLDRVQRDIECNNCEFACDQQSVVVRKEYSNSYDCQKLNRYDSVCKIDGTSPTGYRDENEYVKYSCPCNSKLSKCSIEAGDVDELNVVNVASLTVKREVKLNANGQTFTIDAKGLNNYTIQVVGEGNIISLQFESYQNLVVSNNNTIVTPSKYLSLKIVSFEKKTTTLFYAVTLSTEELCKSYIIRNGTYKCISCGEMKISNGQCVGYKSVDNCGGYSTNGYCADCKESYYLSATSTYQNCLLINIPNCLRVSSASKCIRCKTGYSVVNGRCQKYDKCNGLIDGKCRKCPVKTYEANNVCEGCDPSCYECSSSGQCDVCDFKTGQVEENGICTTKVGSNSVTDSSVISCQNGYYLFSGVCEKCSGSFTFCEVCNKDACLKCSRDTVLVDKKCVTIDLCEATQNTICRCSNGYHFDGSSCQKCPLGCLTCHTDTNCSSCEPGYYFQNGKCTLSELVEDSSKCETTTEGHCSLCSNGYILTNGICENCSTNCLSCAVKSTTCMSCREGYVLQQYGGNVCKNKTETNAICQDFTLDLTGCILCKKGYYNKGFECIPCLSNCDSCLDSLTCNVCKTGFYFQDTSHCEDKMLLTNCKKITDSGCEQCEDGFYLKDKKCVACSSLTEKCNECTLYECTSCEKDYVLDRRTCSFYKEIAECNEAVNSKCTSCSFWNAPTSDGKSCEKKVVVWFVVIVVIICLFIFVGVIAGIIALSTYTIYKNNKYKVPDDVNVFKMKYSDIKFEPLGESFLVTNKRIIQFDHSDEDLAIPVGVETLEHLYLGNPSRNRVKVQFTFKKNEDRKFKMRCKPSMVTLAGGRACEFDLYIKPLCTCKITDQMHVVMLEYKSGITLIEPLQIDANTQMSTRLDYDELNLEKQIGEGSFGVVFRGTFRNNQVAIKLLKVQNDEDSMNEFIKEVSMLDKFRCEYIVHFFGAVFVPNKICMVTQFAEFGSLCDLIKKCRKNIKKSLRYKFVTDMMRGVLYLHSNGIMHRDIKSDNFLVFSMNENLTVNCKLTDFGSSRNINLLKSNMTFTKGVGTPAFMAPEVLTQDRYTTKADVYSFAIVMYECLGWSMAYPKEQFVFPWDIAEFISKGQRLPKLKGMDDWAYEIVSMCWKHNPAERYTIEKALDVLVQKLKESDKSNNTAV</sequence>
<dbReference type="EC" id="2.7.10.2" evidence="8"/>
<dbReference type="PROSITE" id="PS50011">
    <property type="entry name" value="PROTEIN_KINASE_DOM"/>
    <property type="match status" value="1"/>
</dbReference>
<protein>
    <submittedName>
        <fullName evidence="8">Protein serine/threonine kinase, putative</fullName>
        <ecNumber evidence="8">2.7.10.2</ecNumber>
    </submittedName>
</protein>
<dbReference type="GO" id="GO:0004674">
    <property type="term" value="F:protein serine/threonine kinase activity"/>
    <property type="evidence" value="ECO:0007669"/>
    <property type="project" value="UniProtKB-KW"/>
</dbReference>
<dbReference type="Gene3D" id="2.10.220.10">
    <property type="entry name" value="Hormone Receptor, Insulin-like Growth Factor Receptor 1, Chain A, domain 2"/>
    <property type="match status" value="1"/>
</dbReference>
<evidence type="ECO:0000259" key="7">
    <source>
        <dbReference type="PROSITE" id="PS50011"/>
    </source>
</evidence>
<evidence type="ECO:0000256" key="6">
    <source>
        <dbReference type="SAM" id="SignalP"/>
    </source>
</evidence>
<keyword evidence="5" id="KW-1133">Transmembrane helix</keyword>
<dbReference type="Gene3D" id="1.10.510.10">
    <property type="entry name" value="Transferase(Phosphotransferase) domain 1"/>
    <property type="match status" value="1"/>
</dbReference>
<evidence type="ECO:0000256" key="3">
    <source>
        <dbReference type="ARBA" id="ARBA00022840"/>
    </source>
</evidence>
<feature type="chain" id="PRO_5001991226" evidence="6">
    <location>
        <begin position="20"/>
        <end position="1924"/>
    </location>
</feature>
<keyword evidence="8" id="KW-0808">Transferase</keyword>
<keyword evidence="9" id="KW-1185">Reference proteome</keyword>
<evidence type="ECO:0000256" key="2">
    <source>
        <dbReference type="ARBA" id="ARBA00022741"/>
    </source>
</evidence>
<dbReference type="PROSITE" id="PS00108">
    <property type="entry name" value="PROTEIN_KINASE_ST"/>
    <property type="match status" value="1"/>
</dbReference>
<dbReference type="InterPro" id="IPR000719">
    <property type="entry name" value="Prot_kinase_dom"/>
</dbReference>
<dbReference type="GO" id="GO:0005524">
    <property type="term" value="F:ATP binding"/>
    <property type="evidence" value="ECO:0007669"/>
    <property type="project" value="UniProtKB-UniRule"/>
</dbReference>
<dbReference type="InterPro" id="IPR009030">
    <property type="entry name" value="Growth_fac_rcpt_cys_sf"/>
</dbReference>
<dbReference type="InterPro" id="IPR008271">
    <property type="entry name" value="Ser/Thr_kinase_AS"/>
</dbReference>
<dbReference type="PANTHER" id="PTHR45756">
    <property type="entry name" value="PALMITOYLTRANSFERASE"/>
    <property type="match status" value="1"/>
</dbReference>
<accession>A0A0A1UEQ7</accession>
<dbReference type="SMART" id="SM00220">
    <property type="entry name" value="S_TKc"/>
    <property type="match status" value="1"/>
</dbReference>
<keyword evidence="5" id="KW-0812">Transmembrane</keyword>
<evidence type="ECO:0000313" key="8">
    <source>
        <dbReference type="EMBL" id="ELP95045.1"/>
    </source>
</evidence>
<dbReference type="Pfam" id="PF07714">
    <property type="entry name" value="PK_Tyr_Ser-Thr"/>
    <property type="match status" value="1"/>
</dbReference>
<dbReference type="PROSITE" id="PS00107">
    <property type="entry name" value="PROTEIN_KINASE_ATP"/>
    <property type="match status" value="1"/>
</dbReference>
<dbReference type="InterPro" id="IPR001245">
    <property type="entry name" value="Ser-Thr/Tyr_kinase_cat_dom"/>
</dbReference>
<dbReference type="InterPro" id="IPR000742">
    <property type="entry name" value="EGF"/>
</dbReference>
<reference evidence="8 9" key="1">
    <citation type="submission" date="2012-10" db="EMBL/GenBank/DDBJ databases">
        <authorList>
            <person name="Zafar N."/>
            <person name="Inman J."/>
            <person name="Hall N."/>
            <person name="Lorenzi H."/>
            <person name="Caler E."/>
        </authorList>
    </citation>
    <scope>NUCLEOTIDE SEQUENCE [LARGE SCALE GENOMIC DNA]</scope>
    <source>
        <strain evidence="8 9">IP1</strain>
    </source>
</reference>
<feature type="domain" description="Protein kinase" evidence="7">
    <location>
        <begin position="1651"/>
        <end position="1913"/>
    </location>
</feature>
<keyword evidence="6" id="KW-0732">Signal</keyword>
<dbReference type="Gene3D" id="3.30.200.20">
    <property type="entry name" value="Phosphorylase Kinase, domain 1"/>
    <property type="match status" value="1"/>
</dbReference>
<keyword evidence="8" id="KW-0418">Kinase</keyword>